<keyword evidence="2" id="KW-0663">Pyridoxal phosphate</keyword>
<dbReference type="RefSeq" id="WP_077292023.1">
    <property type="nucleotide sequence ID" value="NZ_CP019630.1"/>
</dbReference>
<dbReference type="Pfam" id="PF00291">
    <property type="entry name" value="PALP"/>
    <property type="match status" value="1"/>
</dbReference>
<evidence type="ECO:0000256" key="3">
    <source>
        <dbReference type="ARBA" id="ARBA00023239"/>
    </source>
</evidence>
<dbReference type="Proteomes" id="UP000188174">
    <property type="component" value="Chromosome"/>
</dbReference>
<dbReference type="PROSITE" id="PS00165">
    <property type="entry name" value="DEHYDRATASE_SER_THR"/>
    <property type="match status" value="1"/>
</dbReference>
<dbReference type="InterPro" id="IPR001926">
    <property type="entry name" value="TrpB-like_PALP"/>
</dbReference>
<dbReference type="Gene3D" id="3.40.50.1100">
    <property type="match status" value="2"/>
</dbReference>
<comment type="cofactor">
    <cofactor evidence="1">
        <name>pyridoxal 5'-phosphate</name>
        <dbReference type="ChEBI" id="CHEBI:597326"/>
    </cofactor>
</comment>
<sequence length="339" mass="36390">MNLNLCQRKPTFTDVTSAAQRIAGRAVRTPLLESDFVNKRVGGRLLVKAEPLQVTGSFKFRGAFNRIAQLNEEERKQGILAYSGGNHAQGVAAAAHMLGVHAIVLMPSDAPEVKIRGTQFYGAEVVLHDRWKDDRDEIARRLIGDSGRVFVPPFDDADIIAGQATVGLEISQQAAELDANPDAALICCSGGGLTAGAALALKHLHPQIEVFCVEPDDFDDTRRSLISGIRENNPVGAASICDALLARLGELTFSMNQQLLSGGLTVNDDEVLEAMFIAFTHLRLVVEPGGAVALAAALSGKLDLRNRTTAVVVSGGNVDPDMFRRALSLTQNRRDQMNG</sequence>
<dbReference type="CDD" id="cd01562">
    <property type="entry name" value="Thr-dehyd"/>
    <property type="match status" value="1"/>
</dbReference>
<protein>
    <submittedName>
        <fullName evidence="5">Pyridoxal-5'-phosphate-dependent protein</fullName>
    </submittedName>
</protein>
<dbReference type="PANTHER" id="PTHR48078:SF6">
    <property type="entry name" value="L-THREONINE DEHYDRATASE CATABOLIC TDCB"/>
    <property type="match status" value="1"/>
</dbReference>
<evidence type="ECO:0000313" key="6">
    <source>
        <dbReference type="Proteomes" id="UP000188174"/>
    </source>
</evidence>
<evidence type="ECO:0000259" key="4">
    <source>
        <dbReference type="Pfam" id="PF00291"/>
    </source>
</evidence>
<name>A0ABM6I4R1_9HYPH</name>
<gene>
    <name evidence="5" type="ORF">B0E33_18665</name>
</gene>
<dbReference type="InterPro" id="IPR000634">
    <property type="entry name" value="Ser/Thr_deHydtase_PyrdxlP-BS"/>
</dbReference>
<feature type="domain" description="Tryptophan synthase beta chain-like PALP" evidence="4">
    <location>
        <begin position="28"/>
        <end position="315"/>
    </location>
</feature>
<organism evidence="5 6">
    <name type="scientific">Roseibium algicola</name>
    <dbReference type="NCBI Taxonomy" id="2857014"/>
    <lineage>
        <taxon>Bacteria</taxon>
        <taxon>Pseudomonadati</taxon>
        <taxon>Pseudomonadota</taxon>
        <taxon>Alphaproteobacteria</taxon>
        <taxon>Hyphomicrobiales</taxon>
        <taxon>Stappiaceae</taxon>
        <taxon>Roseibium</taxon>
    </lineage>
</organism>
<dbReference type="EMBL" id="CP019630">
    <property type="protein sequence ID" value="AQQ05350.1"/>
    <property type="molecule type" value="Genomic_DNA"/>
</dbReference>
<dbReference type="SUPFAM" id="SSF53686">
    <property type="entry name" value="Tryptophan synthase beta subunit-like PLP-dependent enzymes"/>
    <property type="match status" value="1"/>
</dbReference>
<evidence type="ECO:0000256" key="1">
    <source>
        <dbReference type="ARBA" id="ARBA00001933"/>
    </source>
</evidence>
<dbReference type="InterPro" id="IPR050147">
    <property type="entry name" value="Ser/Thr_Dehydratase"/>
</dbReference>
<evidence type="ECO:0000313" key="5">
    <source>
        <dbReference type="EMBL" id="AQQ05350.1"/>
    </source>
</evidence>
<dbReference type="InterPro" id="IPR036052">
    <property type="entry name" value="TrpB-like_PALP_sf"/>
</dbReference>
<dbReference type="PANTHER" id="PTHR48078">
    <property type="entry name" value="THREONINE DEHYDRATASE, MITOCHONDRIAL-RELATED"/>
    <property type="match status" value="1"/>
</dbReference>
<keyword evidence="3" id="KW-0456">Lyase</keyword>
<accession>A0ABM6I4R1</accession>
<keyword evidence="6" id="KW-1185">Reference proteome</keyword>
<reference evidence="5 6" key="1">
    <citation type="submission" date="2017-02" db="EMBL/GenBank/DDBJ databases">
        <authorList>
            <person name="Jeong S."/>
        </authorList>
    </citation>
    <scope>NUCLEOTIDE SEQUENCE [LARGE SCALE GENOMIC DNA]</scope>
    <source>
        <strain evidence="5 6">RMAR6-6</strain>
    </source>
</reference>
<proteinExistence type="predicted"/>
<evidence type="ECO:0000256" key="2">
    <source>
        <dbReference type="ARBA" id="ARBA00022898"/>
    </source>
</evidence>